<dbReference type="HOGENOM" id="CLU_2766492_0_0_6"/>
<dbReference type="EMBL" id="APSA01000018">
    <property type="protein sequence ID" value="ENX35809.1"/>
    <property type="molecule type" value="Genomic_DNA"/>
</dbReference>
<protein>
    <submittedName>
        <fullName evidence="1">Uncharacterized protein</fullName>
    </submittedName>
</protein>
<dbReference type="Proteomes" id="UP000013200">
    <property type="component" value="Unassembled WGS sequence"/>
</dbReference>
<reference evidence="1 3" key="1">
    <citation type="submission" date="2013-02" db="EMBL/GenBank/DDBJ databases">
        <title>The Genome Sequence of Acinetobacter sp. NIPH 3623.</title>
        <authorList>
            <consortium name="The Broad Institute Genome Sequencing Platform"/>
            <consortium name="The Broad Institute Genome Sequencing Center for Infectious Disease"/>
            <person name="Cerqueira G."/>
            <person name="Feldgarden M."/>
            <person name="Courvalin P."/>
            <person name="Perichon B."/>
            <person name="Grillot-Courvalin C."/>
            <person name="Clermont D."/>
            <person name="Rocha E."/>
            <person name="Yoon E.-J."/>
            <person name="Nemec A."/>
            <person name="Walker B."/>
            <person name="Young S.K."/>
            <person name="Zeng Q."/>
            <person name="Gargeya S."/>
            <person name="Fitzgerald M."/>
            <person name="Haas B."/>
            <person name="Abouelleil A."/>
            <person name="Alvarado L."/>
            <person name="Arachchi H.M."/>
            <person name="Berlin A.M."/>
            <person name="Chapman S.B."/>
            <person name="Dewar J."/>
            <person name="Goldberg J."/>
            <person name="Griggs A."/>
            <person name="Gujja S."/>
            <person name="Hansen M."/>
            <person name="Howarth C."/>
            <person name="Imamovic A."/>
            <person name="Larimer J."/>
            <person name="McCowan C."/>
            <person name="Murphy C."/>
            <person name="Neiman D."/>
            <person name="Pearson M."/>
            <person name="Priest M."/>
            <person name="Roberts A."/>
            <person name="Saif S."/>
            <person name="Shea T."/>
            <person name="Sisk P."/>
            <person name="Sykes S."/>
            <person name="Wortman J."/>
            <person name="Nusbaum C."/>
            <person name="Birren B."/>
        </authorList>
    </citation>
    <scope>NUCLEOTIDE SEQUENCE [LARGE SCALE GENOMIC DNA]</scope>
    <source>
        <strain evidence="1 3">NIPH 3623</strain>
    </source>
</reference>
<evidence type="ECO:0000313" key="3">
    <source>
        <dbReference type="Proteomes" id="UP000013200"/>
    </source>
</evidence>
<reference evidence="2" key="3">
    <citation type="submission" date="2024-03" db="EMBL/GenBank/DDBJ databases">
        <authorList>
            <person name="Sun Q."/>
            <person name="Sedlacek I."/>
        </authorList>
    </citation>
    <scope>NUCLEOTIDE SEQUENCE</scope>
    <source>
        <strain evidence="2">CCM 8635</strain>
    </source>
</reference>
<dbReference type="RefSeq" id="WP_005289204.1">
    <property type="nucleotide sequence ID" value="NZ_BMDA01000003.1"/>
</dbReference>
<dbReference type="Proteomes" id="UP000652691">
    <property type="component" value="Unassembled WGS sequence"/>
</dbReference>
<sequence>MTTVDPRNIDEAIGQVESCICSLKYQNNRSTRKEAKDVLQVIKKNLPWEQYTNLKERIVLLQSLIFQPG</sequence>
<reference evidence="2 4" key="2">
    <citation type="journal article" date="2014" name="Int. J. Syst. Evol. Microbiol.">
        <title>Complete genome sequence of Corynebacterium casei LMG S-19264T (=DSM 44701T), isolated from a smear-ripened cheese.</title>
        <authorList>
            <consortium name="US DOE Joint Genome Institute (JGI-PGF)"/>
            <person name="Walter F."/>
            <person name="Albersmeier A."/>
            <person name="Kalinowski J."/>
            <person name="Ruckert C."/>
        </authorList>
    </citation>
    <scope>NUCLEOTIDE SEQUENCE [LARGE SCALE GENOMIC DNA]</scope>
    <source>
        <strain evidence="2 4">CCM 8635</strain>
    </source>
</reference>
<dbReference type="EMBL" id="BMDA01000003">
    <property type="protein sequence ID" value="GGH39065.1"/>
    <property type="molecule type" value="Genomic_DNA"/>
</dbReference>
<organism evidence="1 3">
    <name type="scientific">Acinetobacter courvalinii</name>
    <dbReference type="NCBI Taxonomy" id="280147"/>
    <lineage>
        <taxon>Bacteria</taxon>
        <taxon>Pseudomonadati</taxon>
        <taxon>Pseudomonadota</taxon>
        <taxon>Gammaproteobacteria</taxon>
        <taxon>Moraxellales</taxon>
        <taxon>Moraxellaceae</taxon>
        <taxon>Acinetobacter</taxon>
    </lineage>
</organism>
<evidence type="ECO:0000313" key="4">
    <source>
        <dbReference type="Proteomes" id="UP000652691"/>
    </source>
</evidence>
<dbReference type="STRING" id="1217698.F888_03642"/>
<dbReference type="AlphaFoldDB" id="N9PQG5"/>
<accession>N9PQG5</accession>
<comment type="caution">
    <text evidence="1">The sequence shown here is derived from an EMBL/GenBank/DDBJ whole genome shotgun (WGS) entry which is preliminary data.</text>
</comment>
<gene>
    <name evidence="1" type="ORF">F888_03642</name>
    <name evidence="2" type="ORF">GCM10007354_24580</name>
</gene>
<dbReference type="GeneID" id="80105039"/>
<proteinExistence type="predicted"/>
<name>N9PQG5_9GAMM</name>
<evidence type="ECO:0000313" key="2">
    <source>
        <dbReference type="EMBL" id="GGH39065.1"/>
    </source>
</evidence>
<evidence type="ECO:0000313" key="1">
    <source>
        <dbReference type="EMBL" id="ENX35809.1"/>
    </source>
</evidence>
<keyword evidence="3" id="KW-1185">Reference proteome</keyword>